<feature type="region of interest" description="Disordered" evidence="1">
    <location>
        <begin position="314"/>
        <end position="338"/>
    </location>
</feature>
<keyword evidence="4" id="KW-1185">Reference proteome</keyword>
<evidence type="ECO:0000256" key="1">
    <source>
        <dbReference type="SAM" id="MobiDB-lite"/>
    </source>
</evidence>
<dbReference type="EMBL" id="JAWQEG010005599">
    <property type="protein sequence ID" value="KAK3857472.1"/>
    <property type="molecule type" value="Genomic_DNA"/>
</dbReference>
<evidence type="ECO:0000256" key="2">
    <source>
        <dbReference type="SAM" id="Phobius"/>
    </source>
</evidence>
<feature type="compositionally biased region" description="Basic and acidic residues" evidence="1">
    <location>
        <begin position="697"/>
        <end position="707"/>
    </location>
</feature>
<feature type="transmembrane region" description="Helical" evidence="2">
    <location>
        <begin position="1196"/>
        <end position="1218"/>
    </location>
</feature>
<accession>A0AAE1EM53</accession>
<sequence>MDHLTVVMHRIGLMVRWLTLAGTLTTVLFSATPTLCTPPGSESTNASSSLYHLGLLLPNRLTVNDNTSSSTQHQTFLEPYNATQLPGDEFLVSGRILGSGGGGGVYLNIDSGERDVSYHYKDSKNNSHDHSFIKPQQTHSSDAREDSKNILGENSGGIPNNQPSILPEMRQVTLNNNNSPVVGSDTRAAVSMVESFVSDMVKRPSGERPEYVMINSRNPTIVQQLVEGLTRRYGSTSVIHDQNVIQGILSNSQQNSEVIHETSRPLTASDYNMPVFPHKPHWQAIDVTETSEMDHIIRQLASLGHVTISTGTLINNTLSDSQGGKNTTSPGTTDYDNVVGEKVSVGDLSKTGNSSNSNTNSYVNESNNIDAIIINPDNYTKFNVSRNDGESSTLNLLEIISSRPTDLPAPLTTSVDAHDATPLLQPPDHHPAIQHSQGTPYLEQDVSGTWESGTGDKNQLQQDLPGTIIPSWENTSQDTNKYENGLNTSIPNNNTRVSSGVYIDNVFHRTGSLSNYLYNTNKTESQLKKTNQSKPDLGYTSNLPNIVTNWSTPSLLYHTKYPTTTNTSSQINEMKTGATNTFHAPDNSTVSKTSSISTPSYTVRVGDSGVSSSSYTDNGLNTLVGVSVAPEKGTGVSGEEAGVTVEETKMAGTYNEDYYEEIDGEMVLSPTKFMRRTGPGDFDDDYYYQEEDESESAGEHVVGREPENSSSALAEKQMTKYYESRPPGEVAEYGHMEEHIRENRPIKVHVVKDGQVGGHAAEKGTVIIPGQNSRPMRVKVDGTQAGGISVLHHTTSDNEVRTQDGEVRRDGQIGEGERWTEIESVGGSEGGAKENEENLVKTEMGRITHRQPHDPAYYRQSGPSFLSTPQNFFPTRPAAQPTRPPQPRPQLTLEQQAIISRLPVGTQHVVSTIVQAMQATTVPPATPTLGPPAAPVPFPAPYYPAFPHYTFYPPLSYQYTGDHHITHSQSAHDHDKHNHGTHKHGTHNHGTHSQGTHNHGLQNHGAHSHDTHGSVGHDHSTHHHNGISHGLHSTQSISKVTTDSTTTQVASTTPPQTEVATLDAGPSRLGVAASPGVVEQVGVNRQGTPAQSGVQPDGNQGILDLRQDPHQMGHGRPVPPRVTQYRPPQQAPMHMGAPVLNVVVPQVAPAPALPQQEEGSLIDLLDTSGNEEEASPSNDNPNSMDREEVNSLLQSLFSSPTLLLLGVVFATSAAYMAITMEEQAAQQRFQQAQLAAAFGGLPFSQPGRGRRDTRHLYYSSVLPHHQLIINHRLQ</sequence>
<protein>
    <submittedName>
        <fullName evidence="3">Uncharacterized protein</fullName>
    </submittedName>
</protein>
<gene>
    <name evidence="3" type="ORF">Pcinc_036277</name>
</gene>
<feature type="compositionally biased region" description="Basic and acidic residues" evidence="1">
    <location>
        <begin position="118"/>
        <end position="132"/>
    </location>
</feature>
<feature type="region of interest" description="Disordered" evidence="1">
    <location>
        <begin position="118"/>
        <end position="160"/>
    </location>
</feature>
<proteinExistence type="predicted"/>
<feature type="compositionally biased region" description="Low complexity" evidence="1">
    <location>
        <begin position="1040"/>
        <end position="1057"/>
    </location>
</feature>
<name>A0AAE1EM53_PETCI</name>
<feature type="compositionally biased region" description="Polar residues" evidence="1">
    <location>
        <begin position="446"/>
        <end position="464"/>
    </location>
</feature>
<feature type="compositionally biased region" description="Basic residues" evidence="1">
    <location>
        <begin position="979"/>
        <end position="990"/>
    </location>
</feature>
<keyword evidence="2" id="KW-0472">Membrane</keyword>
<keyword evidence="2" id="KW-0812">Transmembrane</keyword>
<feature type="region of interest" description="Disordered" evidence="1">
    <location>
        <begin position="966"/>
        <end position="1064"/>
    </location>
</feature>
<feature type="region of interest" description="Disordered" evidence="1">
    <location>
        <begin position="683"/>
        <end position="727"/>
    </location>
</feature>
<evidence type="ECO:0000313" key="4">
    <source>
        <dbReference type="Proteomes" id="UP001286313"/>
    </source>
</evidence>
<feature type="region of interest" description="Disordered" evidence="1">
    <location>
        <begin position="408"/>
        <end position="491"/>
    </location>
</feature>
<feature type="compositionally biased region" description="Basic and acidic residues" evidence="1">
    <location>
        <begin position="1007"/>
        <end position="1019"/>
    </location>
</feature>
<dbReference type="Proteomes" id="UP001286313">
    <property type="component" value="Unassembled WGS sequence"/>
</dbReference>
<dbReference type="AlphaFoldDB" id="A0AAE1EM53"/>
<reference evidence="3" key="1">
    <citation type="submission" date="2023-10" db="EMBL/GenBank/DDBJ databases">
        <title>Genome assemblies of two species of porcelain crab, Petrolisthes cinctipes and Petrolisthes manimaculis (Anomura: Porcellanidae).</title>
        <authorList>
            <person name="Angst P."/>
        </authorList>
    </citation>
    <scope>NUCLEOTIDE SEQUENCE</scope>
    <source>
        <strain evidence="3">PB745_01</strain>
        <tissue evidence="3">Gill</tissue>
    </source>
</reference>
<comment type="caution">
    <text evidence="3">The sequence shown here is derived from an EMBL/GenBank/DDBJ whole genome shotgun (WGS) entry which is preliminary data.</text>
</comment>
<keyword evidence="2" id="KW-1133">Transmembrane helix</keyword>
<evidence type="ECO:0000313" key="3">
    <source>
        <dbReference type="EMBL" id="KAK3857472.1"/>
    </source>
</evidence>
<feature type="compositionally biased region" description="Polar residues" evidence="1">
    <location>
        <begin position="314"/>
        <end position="335"/>
    </location>
</feature>
<organism evidence="3 4">
    <name type="scientific">Petrolisthes cinctipes</name>
    <name type="common">Flat porcelain crab</name>
    <dbReference type="NCBI Taxonomy" id="88211"/>
    <lineage>
        <taxon>Eukaryota</taxon>
        <taxon>Metazoa</taxon>
        <taxon>Ecdysozoa</taxon>
        <taxon>Arthropoda</taxon>
        <taxon>Crustacea</taxon>
        <taxon>Multicrustacea</taxon>
        <taxon>Malacostraca</taxon>
        <taxon>Eumalacostraca</taxon>
        <taxon>Eucarida</taxon>
        <taxon>Decapoda</taxon>
        <taxon>Pleocyemata</taxon>
        <taxon>Anomura</taxon>
        <taxon>Galatheoidea</taxon>
        <taxon>Porcellanidae</taxon>
        <taxon>Petrolisthes</taxon>
    </lineage>
</organism>
<feature type="compositionally biased region" description="Acidic residues" evidence="1">
    <location>
        <begin position="683"/>
        <end position="696"/>
    </location>
</feature>
<feature type="compositionally biased region" description="Basic and acidic residues" evidence="1">
    <location>
        <begin position="966"/>
        <end position="978"/>
    </location>
</feature>